<dbReference type="SUPFAM" id="SSF51735">
    <property type="entry name" value="NAD(P)-binding Rossmann-fold domains"/>
    <property type="match status" value="1"/>
</dbReference>
<evidence type="ECO:0000313" key="3">
    <source>
        <dbReference type="EMBL" id="MDQ0438209.1"/>
    </source>
</evidence>
<gene>
    <name evidence="3" type="ORF">QO014_002601</name>
</gene>
<name>A0ABU0H9Q1_9HYPH</name>
<reference evidence="3 4" key="1">
    <citation type="submission" date="2023-07" db="EMBL/GenBank/DDBJ databases">
        <title>Genomic Encyclopedia of Type Strains, Phase IV (KMG-IV): sequencing the most valuable type-strain genomes for metagenomic binning, comparative biology and taxonomic classification.</title>
        <authorList>
            <person name="Goeker M."/>
        </authorList>
    </citation>
    <scope>NUCLEOTIDE SEQUENCE [LARGE SCALE GENOMIC DNA]</scope>
    <source>
        <strain evidence="3 4">B6-8</strain>
    </source>
</reference>
<dbReference type="PANTHER" id="PTHR43639">
    <property type="entry name" value="OXIDOREDUCTASE, SHORT-CHAIN DEHYDROGENASE/REDUCTASE FAMILY (AFU_ORTHOLOGUE AFUA_5G02870)"/>
    <property type="match status" value="1"/>
</dbReference>
<dbReference type="CDD" id="cd05233">
    <property type="entry name" value="SDR_c"/>
    <property type="match status" value="1"/>
</dbReference>
<dbReference type="RefSeq" id="WP_266349111.1">
    <property type="nucleotide sequence ID" value="NZ_JAPKNG010000003.1"/>
</dbReference>
<dbReference type="Pfam" id="PF13561">
    <property type="entry name" value="adh_short_C2"/>
    <property type="match status" value="1"/>
</dbReference>
<evidence type="ECO:0000256" key="2">
    <source>
        <dbReference type="ARBA" id="ARBA00023002"/>
    </source>
</evidence>
<keyword evidence="4" id="KW-1185">Reference proteome</keyword>
<dbReference type="PRINTS" id="PR00081">
    <property type="entry name" value="GDHRDH"/>
</dbReference>
<evidence type="ECO:0000313" key="4">
    <source>
        <dbReference type="Proteomes" id="UP001241603"/>
    </source>
</evidence>
<dbReference type="InterPro" id="IPR036291">
    <property type="entry name" value="NAD(P)-bd_dom_sf"/>
</dbReference>
<keyword evidence="2" id="KW-0560">Oxidoreductase</keyword>
<organism evidence="3 4">
    <name type="scientific">Kaistia dalseonensis</name>
    <dbReference type="NCBI Taxonomy" id="410840"/>
    <lineage>
        <taxon>Bacteria</taxon>
        <taxon>Pseudomonadati</taxon>
        <taxon>Pseudomonadota</taxon>
        <taxon>Alphaproteobacteria</taxon>
        <taxon>Hyphomicrobiales</taxon>
        <taxon>Kaistiaceae</taxon>
        <taxon>Kaistia</taxon>
    </lineage>
</organism>
<dbReference type="Gene3D" id="3.40.50.720">
    <property type="entry name" value="NAD(P)-binding Rossmann-like Domain"/>
    <property type="match status" value="1"/>
</dbReference>
<dbReference type="InterPro" id="IPR002347">
    <property type="entry name" value="SDR_fam"/>
</dbReference>
<dbReference type="Proteomes" id="UP001241603">
    <property type="component" value="Unassembled WGS sequence"/>
</dbReference>
<dbReference type="EMBL" id="JAUSVO010000003">
    <property type="protein sequence ID" value="MDQ0438209.1"/>
    <property type="molecule type" value="Genomic_DNA"/>
</dbReference>
<comment type="similarity">
    <text evidence="1">Belongs to the short-chain dehydrogenases/reductases (SDR) family.</text>
</comment>
<proteinExistence type="inferred from homology"/>
<comment type="caution">
    <text evidence="3">The sequence shown here is derived from an EMBL/GenBank/DDBJ whole genome shotgun (WGS) entry which is preliminary data.</text>
</comment>
<accession>A0ABU0H9Q1</accession>
<protein>
    <submittedName>
        <fullName evidence="3">NAD(P)-dependent dehydrogenase (Short-subunit alcohol dehydrogenase family)</fullName>
    </submittedName>
</protein>
<evidence type="ECO:0000256" key="1">
    <source>
        <dbReference type="ARBA" id="ARBA00006484"/>
    </source>
</evidence>
<sequence length="257" mass="25867">MGQEPAARQVIAREVILVTGAGRGIGRAAAERLARGGAAVGVLDIVPELAEETAATVKAAGGLALALPCDVADRGGVMDAAGTLSAAFGPLTGVVNDAMWIRYGPVDQLAEPDLDRMLAVGLKGPIWGVQALLAHRSDGPVSVVNIASPVADLGMANTVAYTAVKGAIAAITRQLAVELGPQGVRVNAVTPGAVPTPGARSIVDEAGYAKRRAQTPLGRLGEESEIAAAIAFLCGPDAGFITGEVLHVDGGITVKSM</sequence>
<dbReference type="PANTHER" id="PTHR43639:SF1">
    <property type="entry name" value="SHORT-CHAIN DEHYDROGENASE_REDUCTASE FAMILY PROTEIN"/>
    <property type="match status" value="1"/>
</dbReference>